<evidence type="ECO:0000259" key="1">
    <source>
        <dbReference type="Pfam" id="PF13280"/>
    </source>
</evidence>
<gene>
    <name evidence="4" type="ORF">Rhola_00008220</name>
</gene>
<feature type="domain" description="PafC HTH" evidence="2">
    <location>
        <begin position="14"/>
        <end position="128"/>
    </location>
</feature>
<dbReference type="Pfam" id="PF19187">
    <property type="entry name" value="HTH_PafC"/>
    <property type="match status" value="1"/>
</dbReference>
<dbReference type="InterPro" id="IPR057727">
    <property type="entry name" value="WCX_dom"/>
</dbReference>
<dbReference type="InterPro" id="IPR051534">
    <property type="entry name" value="CBASS_pafABC_assoc_protein"/>
</dbReference>
<dbReference type="Pfam" id="PF25583">
    <property type="entry name" value="WCX"/>
    <property type="match status" value="1"/>
</dbReference>
<reference evidence="4 5" key="1">
    <citation type="journal article" date="2014" name="Int. J. Syst. Evol. Microbiol.">
        <title>Rhodoluna lacicola gen. nov., sp. nov., a planktonic freshwater bacterium with stream-lined genome.</title>
        <authorList>
            <person name="Hahn M."/>
            <person name="Schmidt J."/>
            <person name="Taipale S.J."/>
            <person name="Doolittle W.F."/>
            <person name="Koll U."/>
        </authorList>
    </citation>
    <scope>NUCLEOTIDE SEQUENCE [LARGE SCALE GENOMIC DNA]</scope>
    <source>
        <strain evidence="4 5">MWH-Ta8</strain>
    </source>
</reference>
<dbReference type="PROSITE" id="PS52050">
    <property type="entry name" value="WYL"/>
    <property type="match status" value="1"/>
</dbReference>
<dbReference type="HOGENOM" id="CLU_841667_0_0_11"/>
<organism evidence="4 5">
    <name type="scientific">Rhodoluna lacicola</name>
    <dbReference type="NCBI Taxonomy" id="529884"/>
    <lineage>
        <taxon>Bacteria</taxon>
        <taxon>Bacillati</taxon>
        <taxon>Actinomycetota</taxon>
        <taxon>Actinomycetes</taxon>
        <taxon>Micrococcales</taxon>
        <taxon>Microbacteriaceae</taxon>
        <taxon>Luna cluster</taxon>
        <taxon>Luna-1 subcluster</taxon>
        <taxon>Rhodoluna</taxon>
    </lineage>
</organism>
<keyword evidence="5" id="KW-1185">Reference proteome</keyword>
<feature type="domain" description="WYL" evidence="1">
    <location>
        <begin position="152"/>
        <end position="217"/>
    </location>
</feature>
<evidence type="ECO:0000313" key="4">
    <source>
        <dbReference type="EMBL" id="AIC47624.1"/>
    </source>
</evidence>
<dbReference type="Proteomes" id="UP000067708">
    <property type="component" value="Chromosome"/>
</dbReference>
<dbReference type="PANTHER" id="PTHR34580:SF1">
    <property type="entry name" value="PROTEIN PAFC"/>
    <property type="match status" value="1"/>
</dbReference>
<dbReference type="eggNOG" id="COG2378">
    <property type="taxonomic scope" value="Bacteria"/>
</dbReference>
<dbReference type="PANTHER" id="PTHR34580">
    <property type="match status" value="1"/>
</dbReference>
<dbReference type="EMBL" id="CP007490">
    <property type="protein sequence ID" value="AIC47624.1"/>
    <property type="molecule type" value="Genomic_DNA"/>
</dbReference>
<dbReference type="STRING" id="529884.Rhola_00008220"/>
<evidence type="ECO:0000313" key="5">
    <source>
        <dbReference type="Proteomes" id="UP000067708"/>
    </source>
</evidence>
<protein>
    <recommendedName>
        <fullName evidence="6">WYL domain-containing protein</fullName>
    </recommendedName>
</protein>
<dbReference type="AlphaFoldDB" id="A0A060JN27"/>
<dbReference type="InterPro" id="IPR028349">
    <property type="entry name" value="PafC-like"/>
</dbReference>
<dbReference type="KEGG" id="rla:Rhola_00008220"/>
<dbReference type="Pfam" id="PF13280">
    <property type="entry name" value="WYL"/>
    <property type="match status" value="1"/>
</dbReference>
<sequence length="330" mass="36489">MPKLNSFNSEDRYNFMLALVAFLQNRGSVTLEEAAQHFSLEPKYLRKAVTSINEARATVKGFEEWFFLIDVEALEEDGILTLLDNAVLDQVPRLSNRQASAIAAGLNYLATIPGFKDDPDLQELQKMLASGSSRGINPIIESRPGSAEAGAETLRKAILSRKIITCEYINQKGERSSRSIEPLRLDPRADGWYLRGYCPIHLEVRNFKLDRMRAIEITNKDLSEEAQRIETIEEALYVSEATDTSVMVEVQPEGYRLITEAKSVSEPLSAEAGVIRAEIKVGHLPNLGKLVARFGGAARVIAPPEAKLIVKNYALAALGESSAPTLENED</sequence>
<evidence type="ECO:0008006" key="6">
    <source>
        <dbReference type="Google" id="ProtNLM"/>
    </source>
</evidence>
<dbReference type="InterPro" id="IPR026881">
    <property type="entry name" value="WYL_dom"/>
</dbReference>
<dbReference type="InterPro" id="IPR043839">
    <property type="entry name" value="PafC_HTH"/>
</dbReference>
<dbReference type="RefSeq" id="WP_038502516.1">
    <property type="nucleotide sequence ID" value="NZ_CP007490.1"/>
</dbReference>
<proteinExistence type="predicted"/>
<feature type="domain" description="WCX" evidence="3">
    <location>
        <begin position="244"/>
        <end position="317"/>
    </location>
</feature>
<accession>A0A060JN27</accession>
<evidence type="ECO:0000259" key="3">
    <source>
        <dbReference type="Pfam" id="PF25583"/>
    </source>
</evidence>
<evidence type="ECO:0000259" key="2">
    <source>
        <dbReference type="Pfam" id="PF19187"/>
    </source>
</evidence>
<dbReference type="PIRSF" id="PIRSF016838">
    <property type="entry name" value="PafC"/>
    <property type="match status" value="1"/>
</dbReference>
<dbReference type="OrthoDB" id="3171994at2"/>
<name>A0A060JN27_9MICO</name>